<evidence type="ECO:0000313" key="2">
    <source>
        <dbReference type="EMBL" id="KAF5552809.1"/>
    </source>
</evidence>
<accession>A0A8H5JCF9</accession>
<dbReference type="AlphaFoldDB" id="A0A8H5JCF9"/>
<comment type="caution">
    <text evidence="2">The sequence shown here is derived from an EMBL/GenBank/DDBJ whole genome shotgun (WGS) entry which is preliminary data.</text>
</comment>
<proteinExistence type="predicted"/>
<reference evidence="2 3" key="1">
    <citation type="submission" date="2020-05" db="EMBL/GenBank/DDBJ databases">
        <title>Identification and distribution of gene clusters putatively required for synthesis of sphingolipid metabolism inhibitors in phylogenetically diverse species of the filamentous fungus Fusarium.</title>
        <authorList>
            <person name="Kim H.-S."/>
            <person name="Busman M."/>
            <person name="Brown D.W."/>
            <person name="Divon H."/>
            <person name="Uhlig S."/>
            <person name="Proctor R.H."/>
        </authorList>
    </citation>
    <scope>NUCLEOTIDE SEQUENCE [LARGE SCALE GENOMIC DNA]</scope>
    <source>
        <strain evidence="2 3">NRRL 25196</strain>
    </source>
</reference>
<organism evidence="2 3">
    <name type="scientific">Fusarium napiforme</name>
    <dbReference type="NCBI Taxonomy" id="42672"/>
    <lineage>
        <taxon>Eukaryota</taxon>
        <taxon>Fungi</taxon>
        <taxon>Dikarya</taxon>
        <taxon>Ascomycota</taxon>
        <taxon>Pezizomycotina</taxon>
        <taxon>Sordariomycetes</taxon>
        <taxon>Hypocreomycetidae</taxon>
        <taxon>Hypocreales</taxon>
        <taxon>Nectriaceae</taxon>
        <taxon>Fusarium</taxon>
        <taxon>Fusarium fujikuroi species complex</taxon>
    </lineage>
</organism>
<dbReference type="EMBL" id="JAAOAO010000255">
    <property type="protein sequence ID" value="KAF5552809.1"/>
    <property type="molecule type" value="Genomic_DNA"/>
</dbReference>
<name>A0A8H5JCF9_9HYPO</name>
<feature type="chain" id="PRO_5034447009" description="Secreted protein" evidence="1">
    <location>
        <begin position="23"/>
        <end position="145"/>
    </location>
</feature>
<sequence>MFSKHQFCVIAYLAAAIPATSALGCYSRGPTWDQVNVQRGNKGFPVIAKEICGTGGGAGDYPANYEVEGCLAGGDVHANYKIKNNLNAYSALDYSKCIDSVLTEMFACSHGSEQNHVGFFFYLDPNDGGKWYFPQDSKRSKTDHF</sequence>
<dbReference type="Proteomes" id="UP000574317">
    <property type="component" value="Unassembled WGS sequence"/>
</dbReference>
<gene>
    <name evidence="2" type="ORF">FNAPI_6948</name>
</gene>
<evidence type="ECO:0008006" key="4">
    <source>
        <dbReference type="Google" id="ProtNLM"/>
    </source>
</evidence>
<keyword evidence="3" id="KW-1185">Reference proteome</keyword>
<evidence type="ECO:0000256" key="1">
    <source>
        <dbReference type="SAM" id="SignalP"/>
    </source>
</evidence>
<dbReference type="PROSITE" id="PS51257">
    <property type="entry name" value="PROKAR_LIPOPROTEIN"/>
    <property type="match status" value="1"/>
</dbReference>
<feature type="signal peptide" evidence="1">
    <location>
        <begin position="1"/>
        <end position="22"/>
    </location>
</feature>
<evidence type="ECO:0000313" key="3">
    <source>
        <dbReference type="Proteomes" id="UP000574317"/>
    </source>
</evidence>
<keyword evidence="1" id="KW-0732">Signal</keyword>
<protein>
    <recommendedName>
        <fullName evidence="4">Secreted protein</fullName>
    </recommendedName>
</protein>